<dbReference type="InterPro" id="IPR039462">
    <property type="entry name" value="Nup159/Nup146_N"/>
</dbReference>
<dbReference type="GO" id="GO:0017056">
    <property type="term" value="F:structural constituent of nuclear pore"/>
    <property type="evidence" value="ECO:0007669"/>
    <property type="project" value="TreeGrafter"/>
</dbReference>
<feature type="compositionally biased region" description="Polar residues" evidence="4">
    <location>
        <begin position="824"/>
        <end position="843"/>
    </location>
</feature>
<evidence type="ECO:0000259" key="5">
    <source>
        <dbReference type="Pfam" id="PF16755"/>
    </source>
</evidence>
<organism evidence="6">
    <name type="scientific">Daphnia magna</name>
    <dbReference type="NCBI Taxonomy" id="35525"/>
    <lineage>
        <taxon>Eukaryota</taxon>
        <taxon>Metazoa</taxon>
        <taxon>Ecdysozoa</taxon>
        <taxon>Arthropoda</taxon>
        <taxon>Crustacea</taxon>
        <taxon>Branchiopoda</taxon>
        <taxon>Diplostraca</taxon>
        <taxon>Cladocera</taxon>
        <taxon>Anomopoda</taxon>
        <taxon>Daphniidae</taxon>
        <taxon>Daphnia</taxon>
    </lineage>
</organism>
<evidence type="ECO:0000256" key="4">
    <source>
        <dbReference type="SAM" id="MobiDB-lite"/>
    </source>
</evidence>
<protein>
    <submittedName>
        <fullName evidence="6">Nuclear pore complex protein Nup214</fullName>
    </submittedName>
</protein>
<evidence type="ECO:0000256" key="2">
    <source>
        <dbReference type="ARBA" id="ARBA00022448"/>
    </source>
</evidence>
<keyword evidence="2" id="KW-0813">Transport</keyword>
<proteinExistence type="predicted"/>
<feature type="region of interest" description="Disordered" evidence="4">
    <location>
        <begin position="1341"/>
        <end position="1380"/>
    </location>
</feature>
<feature type="region of interest" description="Disordered" evidence="4">
    <location>
        <begin position="821"/>
        <end position="848"/>
    </location>
</feature>
<name>A0A0P5H317_9CRUS</name>
<dbReference type="InterPro" id="IPR026054">
    <property type="entry name" value="Nucleoporin"/>
</dbReference>
<dbReference type="GO" id="GO:0006405">
    <property type="term" value="P:RNA export from nucleus"/>
    <property type="evidence" value="ECO:0007669"/>
    <property type="project" value="TreeGrafter"/>
</dbReference>
<comment type="subcellular location">
    <subcellularLocation>
        <location evidence="1">Nucleus</location>
    </subcellularLocation>
</comment>
<dbReference type="PANTHER" id="PTHR23193">
    <property type="entry name" value="NUCLEAR PORE COMPLEX PROTEIN NUP"/>
    <property type="match status" value="1"/>
</dbReference>
<dbReference type="Gene3D" id="2.130.10.10">
    <property type="entry name" value="YVTN repeat-like/Quinoprotein amine dehydrogenase"/>
    <property type="match status" value="1"/>
</dbReference>
<dbReference type="GO" id="GO:0006606">
    <property type="term" value="P:protein import into nucleus"/>
    <property type="evidence" value="ECO:0007669"/>
    <property type="project" value="TreeGrafter"/>
</dbReference>
<dbReference type="GO" id="GO:0005643">
    <property type="term" value="C:nuclear pore"/>
    <property type="evidence" value="ECO:0007669"/>
    <property type="project" value="TreeGrafter"/>
</dbReference>
<dbReference type="Pfam" id="PF16755">
    <property type="entry name" value="Beta-prop_NUP159_NUP214"/>
    <property type="match status" value="1"/>
</dbReference>
<feature type="domain" description="Nucleoporin Nup159/Nup146 N-terminal" evidence="5">
    <location>
        <begin position="33"/>
        <end position="388"/>
    </location>
</feature>
<evidence type="ECO:0000256" key="3">
    <source>
        <dbReference type="ARBA" id="ARBA00023242"/>
    </source>
</evidence>
<feature type="region of interest" description="Disordered" evidence="4">
    <location>
        <begin position="1514"/>
        <end position="1563"/>
    </location>
</feature>
<dbReference type="PANTHER" id="PTHR23193:SF46">
    <property type="entry name" value="NUCLEAR PORE COMPLEX PROTEIN NUP214"/>
    <property type="match status" value="1"/>
</dbReference>
<evidence type="ECO:0000256" key="1">
    <source>
        <dbReference type="ARBA" id="ARBA00004123"/>
    </source>
</evidence>
<dbReference type="InterPro" id="IPR015943">
    <property type="entry name" value="WD40/YVTN_repeat-like_dom_sf"/>
</dbReference>
<feature type="compositionally biased region" description="Polar residues" evidence="4">
    <location>
        <begin position="1514"/>
        <end position="1525"/>
    </location>
</feature>
<dbReference type="EMBL" id="GDIQ01014944">
    <property type="protein sequence ID" value="JAN79793.1"/>
    <property type="molecule type" value="Transcribed_RNA"/>
</dbReference>
<accession>A0A0P5H317</accession>
<dbReference type="GO" id="GO:0008139">
    <property type="term" value="F:nuclear localization sequence binding"/>
    <property type="evidence" value="ECO:0007669"/>
    <property type="project" value="TreeGrafter"/>
</dbReference>
<keyword evidence="3" id="KW-0539">Nucleus</keyword>
<dbReference type="SUPFAM" id="SSF117289">
    <property type="entry name" value="Nucleoporin domain"/>
    <property type="match status" value="1"/>
</dbReference>
<evidence type="ECO:0000313" key="6">
    <source>
        <dbReference type="EMBL" id="JAN79793.1"/>
    </source>
</evidence>
<feature type="region of interest" description="Disordered" evidence="4">
    <location>
        <begin position="1633"/>
        <end position="1658"/>
    </location>
</feature>
<reference evidence="6" key="1">
    <citation type="submission" date="2015-10" db="EMBL/GenBank/DDBJ databases">
        <title>EvidentialGene: Evidence-directed Construction of Complete mRNA Transcriptomes without Genomes.</title>
        <authorList>
            <person name="Gilbert D.G."/>
        </authorList>
    </citation>
    <scope>NUCLEOTIDE SEQUENCE</scope>
</reference>
<sequence length="1658" mass="171090">MANVPDPVEVLHFKMKQLCRFRVTTKKYDVQDNSSLLATSHLFGLVFVGVPDKLVVIKVADLVQIDHASSKKSEILSFPSKEILLPSKPIFVALSCDNLTLMVCLQMSGCAVGWMYDVRGFARQTGEWSPFQEVRLSSTEGITVSDCAWNPTVPGLVAVSLSDGSLVAVEINNTQFSINSLPSNTQAQAISWSPKGKQIVVARPGKLVQYKPDLKEAKTIAFSGSEVHMTTPVACGLQWLSTSQFLVTFIDQDDPNSRPHLHIVNVQKSGATTFIDYDDVCYGSPSGRPHKYLTLSIPSWNVLLASSANAIEIAVLGQTGGGDADHPEWRQWALEGEWRAELPLDENTETNPMGMAIDTTSQTPISWDENQTLPAAPILFVLSTHGLLCPFHIINQKNATHVNQAPQELSVTGERPARSGIGLKTAPLAASTPLPSAPKVAIPRTNLGERFATFAEAPSLTVPTTTHSVSGPVVLDKVFGNKPLQLSVPSATAAKVTSLPAPVVAPVKAEAPPVFSSAVKSATQTMAAEQPNIQASVDAATAILRDEVVKFVQDLEEFKARSSTLKVTVASEEDKQRLLKLTSDLSAFGVDLVDTTKVQDEEVRGLCTDLVEVAALLEDARVRHARRKNSRYSHLLKLRPLDPGNRRKMDDIERLHIHIEQQLVEASRCLDSISRERTRDNSRKVEIPITQVIYEAIRNNAKIISQLKSRVERIIAQSKEQQLKIAGAAFEALRPKGADDSCKWESELAVLADSLLTSSIRGEAGIHSPHPVIPQVSPDKQAMLRSVLAKRPVARIRAVRPESVAESRLLSNLSGFMQKEDKNASTAASDSFNSQASSKSSMPNARDATLASPVEIKPQLPKLGSVNNVSNTVTPLASTRAPLAKYAPQPAPEVEDVTPPSSPVNLDQKAKDIGTALMMSSFSLPSRIAATTVADVKPTSKITDVKPTVPLPTSLPPPYEPKPTFATIPTSIPSLSFGTPKQTSQQTGLGSTSLFGKSSFASAFNAASTPSVTPAAAPSKVTAESTSSFAALGTPAVPTTVQSKPTKSLSTPSFGLAFPAVTSTSVPSPAPLAAKPAEQVPALKTSFSFNSLATAVIAPTPTSTVVTTSTVPAAGAPPNFTFSSTPATTTTVLPTIATTTTAPLSFVTPQSSSSISTSSTDGLASTVKPTAAPTNFSFNLAKVPSSSSVTAPGAAPFSFNLSGAGLATTSATPTVFSAPSSTAVAGSLFSLTPTTKTPTAFGVVSTIAPASTPSTSLFSQAPAASAPATSAPAVSSLFGQSSTPAVAPSTSATGVTPLFGQGQPANSLATGAPVTQPAFGLAATTANAASTPAPAVTTVFGQPATTSQNTGSLFGQPSNPPAGLFSSPFGQGALGQSTSTISSTANTPLFGQSTFGKPAQALPQTSVAPSVSSFGSSSVFGQSSGAATGLSAGSVFGQGATATTTPIKPLFGGSSFGQTPANAAATASSPSQGFGANVFGNMGLGGTPSAANANRNAFGGGTVFGSATPSGQGTFGTTAGSSSFGAQAATPSAAPSFGSPSQPSFGGFGQTQPQPAFGGAATFGGSPLFGSKPTFGGGPTFGSPVSSIAAPKQEAGFSAFAASNNVPTFGVLASSGPSFETLASSSNTQPAFGGAAFPSTNPPSFGGGSSFSSWREKW</sequence>
<feature type="compositionally biased region" description="Low complexity" evidence="4">
    <location>
        <begin position="1528"/>
        <end position="1545"/>
    </location>
</feature>
<feature type="compositionally biased region" description="Polar residues" evidence="4">
    <location>
        <begin position="1343"/>
        <end position="1357"/>
    </location>
</feature>